<keyword evidence="3" id="KW-1185">Reference proteome</keyword>
<gene>
    <name evidence="2" type="ORF">NFI95_12210</name>
</gene>
<sequence>MTLPPGLGVVVGLATEARLAAAIARPHLIVASGATPQGADAAAKALVARGATHLLSFGFAAGLDPLLGPGSLLLPREVVVDGIAIASDDSLTALFAPETSDAAAIYSPLLHSDTLVGEREEKASLHATSRCASLDMESGAVARVARAAGLPFAVLRTVCDPADTSLPPAARVSLKPDGTLDKVGVARSILFHPAQLPALIRLGRDARRAHLALQVHVTRARHLPGATS</sequence>
<evidence type="ECO:0000259" key="1">
    <source>
        <dbReference type="Pfam" id="PF01048"/>
    </source>
</evidence>
<feature type="domain" description="Nucleoside phosphorylase" evidence="1">
    <location>
        <begin position="28"/>
        <end position="164"/>
    </location>
</feature>
<dbReference type="PANTHER" id="PTHR46832">
    <property type="entry name" value="5'-METHYLTHIOADENOSINE/S-ADENOSYLHOMOCYSTEINE NUCLEOSIDASE"/>
    <property type="match status" value="1"/>
</dbReference>
<comment type="caution">
    <text evidence="2">The sequence shown here is derived from an EMBL/GenBank/DDBJ whole genome shotgun (WGS) entry which is preliminary data.</text>
</comment>
<organism evidence="2 3">
    <name type="scientific">Endosaccharibacter trunci</name>
    <dbReference type="NCBI Taxonomy" id="2812733"/>
    <lineage>
        <taxon>Bacteria</taxon>
        <taxon>Pseudomonadati</taxon>
        <taxon>Pseudomonadota</taxon>
        <taxon>Alphaproteobacteria</taxon>
        <taxon>Acetobacterales</taxon>
        <taxon>Acetobacteraceae</taxon>
        <taxon>Endosaccharibacter</taxon>
    </lineage>
</organism>
<dbReference type="InterPro" id="IPR000845">
    <property type="entry name" value="Nucleoside_phosphorylase_d"/>
</dbReference>
<dbReference type="EMBL" id="JAMSKV010000010">
    <property type="protein sequence ID" value="MCQ8279208.1"/>
    <property type="molecule type" value="Genomic_DNA"/>
</dbReference>
<evidence type="ECO:0000313" key="3">
    <source>
        <dbReference type="Proteomes" id="UP001524587"/>
    </source>
</evidence>
<dbReference type="RefSeq" id="WP_422864694.1">
    <property type="nucleotide sequence ID" value="NZ_JAMSKV010000010.1"/>
</dbReference>
<dbReference type="SUPFAM" id="SSF53167">
    <property type="entry name" value="Purine and uridine phosphorylases"/>
    <property type="match status" value="1"/>
</dbReference>
<dbReference type="PANTHER" id="PTHR46832:SF1">
    <property type="entry name" value="5'-METHYLTHIOADENOSINE_S-ADENOSYLHOMOCYSTEINE NUCLEOSIDASE"/>
    <property type="match status" value="1"/>
</dbReference>
<evidence type="ECO:0000313" key="2">
    <source>
        <dbReference type="EMBL" id="MCQ8279208.1"/>
    </source>
</evidence>
<accession>A0ABT1W8J7</accession>
<dbReference type="Gene3D" id="3.40.50.1580">
    <property type="entry name" value="Nucleoside phosphorylase domain"/>
    <property type="match status" value="1"/>
</dbReference>
<protein>
    <recommendedName>
        <fullName evidence="1">Nucleoside phosphorylase domain-containing protein</fullName>
    </recommendedName>
</protein>
<name>A0ABT1W8J7_9PROT</name>
<proteinExistence type="predicted"/>
<reference evidence="2 3" key="1">
    <citation type="submission" date="2022-06" db="EMBL/GenBank/DDBJ databases">
        <title>Endosaccharibacter gen. nov., sp. nov., endophytic bacteria isolated from sugarcane.</title>
        <authorList>
            <person name="Pitiwittayakul N."/>
            <person name="Yukphan P."/>
            <person name="Charoenyingcharoen P."/>
            <person name="Tanasupawat S."/>
        </authorList>
    </citation>
    <scope>NUCLEOTIDE SEQUENCE [LARGE SCALE GENOMIC DNA]</scope>
    <source>
        <strain evidence="2 3">KSS8</strain>
    </source>
</reference>
<dbReference type="InterPro" id="IPR035994">
    <property type="entry name" value="Nucleoside_phosphorylase_sf"/>
</dbReference>
<dbReference type="Pfam" id="PF01048">
    <property type="entry name" value="PNP_UDP_1"/>
    <property type="match status" value="1"/>
</dbReference>
<dbReference type="Proteomes" id="UP001524587">
    <property type="component" value="Unassembled WGS sequence"/>
</dbReference>